<dbReference type="GO" id="GO:0016787">
    <property type="term" value="F:hydrolase activity"/>
    <property type="evidence" value="ECO:0007669"/>
    <property type="project" value="UniProtKB-KW"/>
</dbReference>
<dbReference type="Gene3D" id="3.40.50.1110">
    <property type="entry name" value="SGNH hydrolase"/>
    <property type="match status" value="1"/>
</dbReference>
<dbReference type="PANTHER" id="PTHR30383">
    <property type="entry name" value="THIOESTERASE 1/PROTEASE 1/LYSOPHOSPHOLIPASE L1"/>
    <property type="match status" value="1"/>
</dbReference>
<comment type="caution">
    <text evidence="2">The sequence shown here is derived from an EMBL/GenBank/DDBJ whole genome shotgun (WGS) entry which is preliminary data.</text>
</comment>
<dbReference type="EMBL" id="PFAM01000019">
    <property type="protein sequence ID" value="PIT95905.1"/>
    <property type="molecule type" value="Genomic_DNA"/>
</dbReference>
<keyword evidence="2" id="KW-0378">Hydrolase</keyword>
<evidence type="ECO:0000259" key="1">
    <source>
        <dbReference type="Pfam" id="PF13472"/>
    </source>
</evidence>
<dbReference type="InterPro" id="IPR051532">
    <property type="entry name" value="Ester_Hydrolysis_Enzymes"/>
</dbReference>
<dbReference type="Proteomes" id="UP000228533">
    <property type="component" value="Unassembled WGS sequence"/>
</dbReference>
<dbReference type="Pfam" id="PF13472">
    <property type="entry name" value="Lipase_GDSL_2"/>
    <property type="match status" value="1"/>
</dbReference>
<accession>A0A2M6WT07</accession>
<evidence type="ECO:0000313" key="2">
    <source>
        <dbReference type="EMBL" id="PIT95905.1"/>
    </source>
</evidence>
<dbReference type="InterPro" id="IPR013830">
    <property type="entry name" value="SGNH_hydro"/>
</dbReference>
<gene>
    <name evidence="2" type="ORF">COT94_03260</name>
</gene>
<dbReference type="CDD" id="cd01839">
    <property type="entry name" value="SGNH_arylesterase_like"/>
    <property type="match status" value="1"/>
</dbReference>
<dbReference type="AlphaFoldDB" id="A0A2M6WT07"/>
<proteinExistence type="predicted"/>
<dbReference type="PANTHER" id="PTHR30383:SF29">
    <property type="entry name" value="SGNH HYDROLASE-TYPE ESTERASE DOMAIN-CONTAINING PROTEIN"/>
    <property type="match status" value="1"/>
</dbReference>
<evidence type="ECO:0000313" key="3">
    <source>
        <dbReference type="Proteomes" id="UP000228533"/>
    </source>
</evidence>
<dbReference type="InterPro" id="IPR036514">
    <property type="entry name" value="SGNH_hydro_sf"/>
</dbReference>
<name>A0A2M6WT07_9BACT</name>
<organism evidence="2 3">
    <name type="scientific">Candidatus Falkowbacteria bacterium CG10_big_fil_rev_8_21_14_0_10_37_14</name>
    <dbReference type="NCBI Taxonomy" id="1974561"/>
    <lineage>
        <taxon>Bacteria</taxon>
        <taxon>Candidatus Falkowiibacteriota</taxon>
    </lineage>
</organism>
<sequence length="213" mass="23962">MNTLPSALRIMCYGDSNTWGYIPVKGTRYPFDKRWTGIFQNIIGIKYEVIEEGLNGRTTDLDDPSHEGMNGLSCLAPCLKSHFPIDYLIIMLGSNDLKNRFYRDAKSIAIGIRRIVQKVRDLCIAEGQSLPKIILINPPTVDEQMCNLAETFKGALKKSKMLPELYANISVKEKCILIDLQKFVKTSKHDGFHLDEKGHATIGKMVSSVILNN</sequence>
<reference evidence="3" key="1">
    <citation type="submission" date="2017-09" db="EMBL/GenBank/DDBJ databases">
        <title>Depth-based differentiation of microbial function through sediment-hosted aquifers and enrichment of novel symbionts in the deep terrestrial subsurface.</title>
        <authorList>
            <person name="Probst A.J."/>
            <person name="Ladd B."/>
            <person name="Jarett J.K."/>
            <person name="Geller-Mcgrath D.E."/>
            <person name="Sieber C.M.K."/>
            <person name="Emerson J.B."/>
            <person name="Anantharaman K."/>
            <person name="Thomas B.C."/>
            <person name="Malmstrom R."/>
            <person name="Stieglmeier M."/>
            <person name="Klingl A."/>
            <person name="Woyke T."/>
            <person name="Ryan C.M."/>
            <person name="Banfield J.F."/>
        </authorList>
    </citation>
    <scope>NUCLEOTIDE SEQUENCE [LARGE SCALE GENOMIC DNA]</scope>
</reference>
<dbReference type="SUPFAM" id="SSF52266">
    <property type="entry name" value="SGNH hydrolase"/>
    <property type="match status" value="1"/>
</dbReference>
<feature type="domain" description="SGNH hydrolase-type esterase" evidence="1">
    <location>
        <begin position="12"/>
        <end position="200"/>
    </location>
</feature>
<protein>
    <submittedName>
        <fullName evidence="2">Acylhydrolase</fullName>
    </submittedName>
</protein>